<dbReference type="RefSeq" id="WP_408164145.1">
    <property type="nucleotide sequence ID" value="NZ_JAQQDB010000064.1"/>
</dbReference>
<comment type="caution">
    <text evidence="1">The sequence shown here is derived from an EMBL/GenBank/DDBJ whole genome shotgun (WGS) entry which is preliminary data.</text>
</comment>
<reference evidence="1 2" key="1">
    <citation type="journal article" date="2024" name="Chem. Sci.">
        <title>Discovery of megapolipeptins by genome mining of a Burkholderiales bacteria collection.</title>
        <authorList>
            <person name="Paulo B.S."/>
            <person name="Recchia M.J.J."/>
            <person name="Lee S."/>
            <person name="Fergusson C.H."/>
            <person name="Romanowski S.B."/>
            <person name="Hernandez A."/>
            <person name="Krull N."/>
            <person name="Liu D.Y."/>
            <person name="Cavanagh H."/>
            <person name="Bos A."/>
            <person name="Gray C.A."/>
            <person name="Murphy B.T."/>
            <person name="Linington R.G."/>
            <person name="Eustaquio A.S."/>
        </authorList>
    </citation>
    <scope>NUCLEOTIDE SEQUENCE [LARGE SCALE GENOMIC DNA]</scope>
    <source>
        <strain evidence="1 2">RL17-374-BIF-D</strain>
    </source>
</reference>
<gene>
    <name evidence="1" type="ORF">PQR08_36455</name>
</gene>
<name>A0ABW9CXY2_9BURK</name>
<evidence type="ECO:0000313" key="2">
    <source>
        <dbReference type="Proteomes" id="UP001629462"/>
    </source>
</evidence>
<sequence>MAQEQAALLGAGKLESVDKGNVAGELESVARELKYELGAQFSRLQQSLFQWSTWMASD</sequence>
<keyword evidence="2" id="KW-1185">Reference proteome</keyword>
<accession>A0ABW9CXY2</accession>
<protein>
    <submittedName>
        <fullName evidence="1">DUF29 family protein</fullName>
    </submittedName>
</protein>
<dbReference type="Proteomes" id="UP001629462">
    <property type="component" value="Unassembled WGS sequence"/>
</dbReference>
<evidence type="ECO:0000313" key="1">
    <source>
        <dbReference type="EMBL" id="MFM0522920.1"/>
    </source>
</evidence>
<dbReference type="Pfam" id="PF01724">
    <property type="entry name" value="DUF29"/>
    <property type="match status" value="1"/>
</dbReference>
<proteinExistence type="predicted"/>
<dbReference type="Gene3D" id="1.20.1220.20">
    <property type="entry name" value="Uncharcterised protein PF01724"/>
    <property type="match status" value="1"/>
</dbReference>
<dbReference type="EMBL" id="JAQQDB010000064">
    <property type="protein sequence ID" value="MFM0522920.1"/>
    <property type="molecule type" value="Genomic_DNA"/>
</dbReference>
<organism evidence="1 2">
    <name type="scientific">Caballeronia jiangsuensis</name>
    <dbReference type="NCBI Taxonomy" id="1458357"/>
    <lineage>
        <taxon>Bacteria</taxon>
        <taxon>Pseudomonadati</taxon>
        <taxon>Pseudomonadota</taxon>
        <taxon>Betaproteobacteria</taxon>
        <taxon>Burkholderiales</taxon>
        <taxon>Burkholderiaceae</taxon>
        <taxon>Caballeronia</taxon>
    </lineage>
</organism>